<dbReference type="InterPro" id="IPR050624">
    <property type="entry name" value="HTH-type_Tx_Regulator"/>
</dbReference>
<evidence type="ECO:0000259" key="3">
    <source>
        <dbReference type="PROSITE" id="PS50977"/>
    </source>
</evidence>
<evidence type="ECO:0000256" key="1">
    <source>
        <dbReference type="ARBA" id="ARBA00023125"/>
    </source>
</evidence>
<dbReference type="SUPFAM" id="SSF46689">
    <property type="entry name" value="Homeodomain-like"/>
    <property type="match status" value="1"/>
</dbReference>
<evidence type="ECO:0000313" key="5">
    <source>
        <dbReference type="Proteomes" id="UP000586827"/>
    </source>
</evidence>
<dbReference type="InterPro" id="IPR009057">
    <property type="entry name" value="Homeodomain-like_sf"/>
</dbReference>
<dbReference type="InterPro" id="IPR001647">
    <property type="entry name" value="HTH_TetR"/>
</dbReference>
<dbReference type="PANTHER" id="PTHR43479:SF11">
    <property type="entry name" value="ACREF_ENVCD OPERON REPRESSOR-RELATED"/>
    <property type="match status" value="1"/>
</dbReference>
<gene>
    <name evidence="4" type="ORF">HLB23_06070</name>
</gene>
<organism evidence="4 5">
    <name type="scientific">Nocardia uniformis</name>
    <dbReference type="NCBI Taxonomy" id="53432"/>
    <lineage>
        <taxon>Bacteria</taxon>
        <taxon>Bacillati</taxon>
        <taxon>Actinomycetota</taxon>
        <taxon>Actinomycetes</taxon>
        <taxon>Mycobacteriales</taxon>
        <taxon>Nocardiaceae</taxon>
        <taxon>Nocardia</taxon>
    </lineage>
</organism>
<dbReference type="PROSITE" id="PS50977">
    <property type="entry name" value="HTH_TETR_2"/>
    <property type="match status" value="1"/>
</dbReference>
<sequence>MTADGRGDAPQTAAKQWRGQTLVDRSLVRRRQLLQAGFELLGEAGCAAVTVRAVCRTAQLSLRYFYENFTDTDELIVTVFHDCNTELATALAAGPGADLADTIRTAIEAAAGYFEADTRRVRILLREPLTSELLAAQRAAVTPPLLATIAASLGMDDSLSTDGAEYAMSASALSGALVALMLDYTDRRLDVTAPQLVDYATRLVLTTMAGLSKVPLQQPRT</sequence>
<keyword evidence="1 2" id="KW-0238">DNA-binding</keyword>
<proteinExistence type="predicted"/>
<dbReference type="GO" id="GO:0003677">
    <property type="term" value="F:DNA binding"/>
    <property type="evidence" value="ECO:0007669"/>
    <property type="project" value="UniProtKB-UniRule"/>
</dbReference>
<reference evidence="4 5" key="1">
    <citation type="submission" date="2020-05" db="EMBL/GenBank/DDBJ databases">
        <title>MicrobeNet Type strains.</title>
        <authorList>
            <person name="Nicholson A.C."/>
        </authorList>
    </citation>
    <scope>NUCLEOTIDE SEQUENCE [LARGE SCALE GENOMIC DNA]</scope>
    <source>
        <strain evidence="4 5">JCM 3224</strain>
    </source>
</reference>
<dbReference type="AlphaFoldDB" id="A0A849C389"/>
<accession>A0A849C389</accession>
<evidence type="ECO:0000313" key="4">
    <source>
        <dbReference type="EMBL" id="NNH69439.1"/>
    </source>
</evidence>
<keyword evidence="5" id="KW-1185">Reference proteome</keyword>
<dbReference type="PANTHER" id="PTHR43479">
    <property type="entry name" value="ACREF/ENVCD OPERON REPRESSOR-RELATED"/>
    <property type="match status" value="1"/>
</dbReference>
<dbReference type="EMBL" id="JABELX010000002">
    <property type="protein sequence ID" value="NNH69439.1"/>
    <property type="molecule type" value="Genomic_DNA"/>
</dbReference>
<feature type="DNA-binding region" description="H-T-H motif" evidence="2">
    <location>
        <begin position="50"/>
        <end position="69"/>
    </location>
</feature>
<name>A0A849C389_9NOCA</name>
<feature type="domain" description="HTH tetR-type" evidence="3">
    <location>
        <begin position="27"/>
        <end position="87"/>
    </location>
</feature>
<dbReference type="Pfam" id="PF00440">
    <property type="entry name" value="TetR_N"/>
    <property type="match status" value="1"/>
</dbReference>
<comment type="caution">
    <text evidence="4">The sequence shown here is derived from an EMBL/GenBank/DDBJ whole genome shotgun (WGS) entry which is preliminary data.</text>
</comment>
<evidence type="ECO:0000256" key="2">
    <source>
        <dbReference type="PROSITE-ProRule" id="PRU00335"/>
    </source>
</evidence>
<protein>
    <submittedName>
        <fullName evidence="4">TetR/AcrR family transcriptional regulator</fullName>
    </submittedName>
</protein>
<dbReference type="Gene3D" id="1.10.357.10">
    <property type="entry name" value="Tetracycline Repressor, domain 2"/>
    <property type="match status" value="1"/>
</dbReference>
<dbReference type="RefSeq" id="WP_067526322.1">
    <property type="nucleotide sequence ID" value="NZ_JABELX010000002.1"/>
</dbReference>
<dbReference type="Proteomes" id="UP000586827">
    <property type="component" value="Unassembled WGS sequence"/>
</dbReference>